<dbReference type="AlphaFoldDB" id="A0A135LV20"/>
<proteinExistence type="predicted"/>
<evidence type="ECO:0000256" key="1">
    <source>
        <dbReference type="SAM" id="MobiDB-lite"/>
    </source>
</evidence>
<keyword evidence="4" id="KW-1185">Reference proteome</keyword>
<protein>
    <recommendedName>
        <fullName evidence="2">HNH nuclease domain-containing protein</fullName>
    </recommendedName>
</protein>
<dbReference type="STRING" id="5078.A0A135LV20"/>
<dbReference type="RefSeq" id="XP_040651345.1">
    <property type="nucleotide sequence ID" value="XM_040795780.1"/>
</dbReference>
<gene>
    <name evidence="3" type="ORF">PGRI_080660</name>
</gene>
<dbReference type="OrthoDB" id="4322191at2759"/>
<feature type="compositionally biased region" description="Acidic residues" evidence="1">
    <location>
        <begin position="406"/>
        <end position="424"/>
    </location>
</feature>
<dbReference type="OMA" id="WLNCEPR"/>
<evidence type="ECO:0000313" key="4">
    <source>
        <dbReference type="Proteomes" id="UP000070168"/>
    </source>
</evidence>
<dbReference type="InterPro" id="IPR003615">
    <property type="entry name" value="HNH_nuc"/>
</dbReference>
<evidence type="ECO:0000313" key="3">
    <source>
        <dbReference type="EMBL" id="KXG52810.1"/>
    </source>
</evidence>
<dbReference type="GeneID" id="63711080"/>
<reference evidence="3 4" key="1">
    <citation type="journal article" date="2016" name="BMC Genomics">
        <title>Genome sequencing and secondary metabolism of the postharvest pathogen Penicillium griseofulvum.</title>
        <authorList>
            <person name="Banani H."/>
            <person name="Marcet-Houben M."/>
            <person name="Ballester A.R."/>
            <person name="Abbruscato P."/>
            <person name="Gonzalez-Candelas L."/>
            <person name="Gabaldon T."/>
            <person name="Spadaro D."/>
        </authorList>
    </citation>
    <scope>NUCLEOTIDE SEQUENCE [LARGE SCALE GENOMIC DNA]</scope>
    <source>
        <strain evidence="3 4">PG3</strain>
    </source>
</reference>
<sequence>MSENYQPRPGSPDVPLPDLENRKRTLNDSMRQARKRLRAHGSFDVEFWARAREIEEIGLAQSHLQRKISLQRYEGSEASWKESDEAKEITQIIRAQEQSKKICQKRLSDLDPEAPRRSIRASFVKLFCTSKMGLGITSTGAGRRKSDQQSRFRSQMIEKYNAKHDLYDHLWCPVLGDWRDSEDVVAAHLFAYMHGQTTMDAIFGKTKTPELFSPRNGVMVSKYIEHYLDSGKMVIVPNLPDRPKLAQLLGWLNSDVRSLKIRLLDHSWNKLEHPIVRDLPLKYRDLDNRVLIFRSSFRPAARYLYFHYAIQVLRHAWEQNSQGDKAAETMQAEAGKLFWGTPGRYLPKNMLLALVEELGHEYKPLLDGASISRCGDPQLLLAVAANQVKSRRPALKGSALFFESSDGNDEDENDEDNDEYGTCF</sequence>
<organism evidence="3 4">
    <name type="scientific">Penicillium patulum</name>
    <name type="common">Penicillium griseofulvum</name>
    <dbReference type="NCBI Taxonomy" id="5078"/>
    <lineage>
        <taxon>Eukaryota</taxon>
        <taxon>Fungi</taxon>
        <taxon>Dikarya</taxon>
        <taxon>Ascomycota</taxon>
        <taxon>Pezizomycotina</taxon>
        <taxon>Eurotiomycetes</taxon>
        <taxon>Eurotiomycetidae</taxon>
        <taxon>Eurotiales</taxon>
        <taxon>Aspergillaceae</taxon>
        <taxon>Penicillium</taxon>
    </lineage>
</organism>
<dbReference type="EMBL" id="LHQR01000020">
    <property type="protein sequence ID" value="KXG52810.1"/>
    <property type="molecule type" value="Genomic_DNA"/>
</dbReference>
<feature type="region of interest" description="Disordered" evidence="1">
    <location>
        <begin position="1"/>
        <end position="23"/>
    </location>
</feature>
<dbReference type="Pfam" id="PF13391">
    <property type="entry name" value="HNH_2"/>
    <property type="match status" value="1"/>
</dbReference>
<dbReference type="Proteomes" id="UP000070168">
    <property type="component" value="Unassembled WGS sequence"/>
</dbReference>
<accession>A0A135LV20</accession>
<evidence type="ECO:0000259" key="2">
    <source>
        <dbReference type="Pfam" id="PF13391"/>
    </source>
</evidence>
<name>A0A135LV20_PENPA</name>
<feature type="domain" description="HNH nuclease" evidence="2">
    <location>
        <begin position="172"/>
        <end position="236"/>
    </location>
</feature>
<feature type="region of interest" description="Disordered" evidence="1">
    <location>
        <begin position="402"/>
        <end position="424"/>
    </location>
</feature>
<comment type="caution">
    <text evidence="3">The sequence shown here is derived from an EMBL/GenBank/DDBJ whole genome shotgun (WGS) entry which is preliminary data.</text>
</comment>